<name>A0A427T2S7_9PSEU</name>
<organism evidence="1 2">
    <name type="scientific">Amycolatopsis eburnea</name>
    <dbReference type="NCBI Taxonomy" id="2267691"/>
    <lineage>
        <taxon>Bacteria</taxon>
        <taxon>Bacillati</taxon>
        <taxon>Actinomycetota</taxon>
        <taxon>Actinomycetes</taxon>
        <taxon>Pseudonocardiales</taxon>
        <taxon>Pseudonocardiaceae</taxon>
        <taxon>Amycolatopsis</taxon>
    </lineage>
</organism>
<accession>A0A427T2S7</accession>
<dbReference type="Proteomes" id="UP000267081">
    <property type="component" value="Unassembled WGS sequence"/>
</dbReference>
<dbReference type="EMBL" id="RSEC01000059">
    <property type="protein sequence ID" value="RSD12023.1"/>
    <property type="molecule type" value="Genomic_DNA"/>
</dbReference>
<gene>
    <name evidence="1" type="ORF">EIY87_35425</name>
</gene>
<reference evidence="1 2" key="1">
    <citation type="submission" date="2018-12" db="EMBL/GenBank/DDBJ databases">
        <title>Amycolatopsis eburnea sp. nov. actinomycete associate with arbuscular mycorrhiza fungal spore.</title>
        <authorList>
            <person name="Lumyong S."/>
            <person name="Chaiya L."/>
        </authorList>
    </citation>
    <scope>NUCLEOTIDE SEQUENCE [LARGE SCALE GENOMIC DNA]</scope>
    <source>
        <strain evidence="1 2">GLM-1</strain>
    </source>
</reference>
<proteinExistence type="predicted"/>
<sequence length="99" mass="10251">MVVLGPALPRSVLRALVRALPVPVPRAPVPRVLVLQVPVRALPVPMPRAPVLRALAPAARVTAVALPPAPPRSALQAPGLAVALELRMVALRVPVAAQT</sequence>
<dbReference type="AlphaFoldDB" id="A0A427T2S7"/>
<protein>
    <submittedName>
        <fullName evidence="1">Uncharacterized protein</fullName>
    </submittedName>
</protein>
<evidence type="ECO:0000313" key="1">
    <source>
        <dbReference type="EMBL" id="RSD12023.1"/>
    </source>
</evidence>
<dbReference type="RefSeq" id="WP_125314248.1">
    <property type="nucleotide sequence ID" value="NZ_RSEC01000059.1"/>
</dbReference>
<comment type="caution">
    <text evidence="1">The sequence shown here is derived from an EMBL/GenBank/DDBJ whole genome shotgun (WGS) entry which is preliminary data.</text>
</comment>
<evidence type="ECO:0000313" key="2">
    <source>
        <dbReference type="Proteomes" id="UP000267081"/>
    </source>
</evidence>
<keyword evidence="2" id="KW-1185">Reference proteome</keyword>